<reference evidence="2" key="1">
    <citation type="submission" date="2020-05" db="EMBL/GenBank/DDBJ databases">
        <authorList>
            <person name="Chiriac C."/>
            <person name="Salcher M."/>
            <person name="Ghai R."/>
            <person name="Kavagutti S V."/>
        </authorList>
    </citation>
    <scope>NUCLEOTIDE SEQUENCE</scope>
</reference>
<feature type="compositionally biased region" description="Polar residues" evidence="1">
    <location>
        <begin position="38"/>
        <end position="50"/>
    </location>
</feature>
<accession>A0A6J6IHP8</accession>
<protein>
    <submittedName>
        <fullName evidence="2">Unannotated protein</fullName>
    </submittedName>
</protein>
<dbReference type="AlphaFoldDB" id="A0A6J6IHP8"/>
<name>A0A6J6IHP8_9ZZZZ</name>
<organism evidence="2">
    <name type="scientific">freshwater metagenome</name>
    <dbReference type="NCBI Taxonomy" id="449393"/>
    <lineage>
        <taxon>unclassified sequences</taxon>
        <taxon>metagenomes</taxon>
        <taxon>ecological metagenomes</taxon>
    </lineage>
</organism>
<evidence type="ECO:0000313" key="2">
    <source>
        <dbReference type="EMBL" id="CAB4624010.1"/>
    </source>
</evidence>
<dbReference type="EMBL" id="CAEZVD010000080">
    <property type="protein sequence ID" value="CAB4624010.1"/>
    <property type="molecule type" value="Genomic_DNA"/>
</dbReference>
<feature type="region of interest" description="Disordered" evidence="1">
    <location>
        <begin position="29"/>
        <end position="65"/>
    </location>
</feature>
<sequence length="92" mass="9606">MADLNGAMQKLKITPASIAEAIGLGIDETSLPRAGQKPVSSSKNPETINAPTELLNGKPRAPDEMRSAAPGVLQTILIGILNFVLSTIESKP</sequence>
<gene>
    <name evidence="2" type="ORF">UFOPK1909_00761</name>
</gene>
<evidence type="ECO:0000256" key="1">
    <source>
        <dbReference type="SAM" id="MobiDB-lite"/>
    </source>
</evidence>
<proteinExistence type="predicted"/>